<reference evidence="3 4" key="1">
    <citation type="submission" date="2019-06" db="EMBL/GenBank/DDBJ databases">
        <title>A complete genome sequence for Luteibacter pinisoli MAH-14.</title>
        <authorList>
            <person name="Baltrus D.A."/>
        </authorList>
    </citation>
    <scope>NUCLEOTIDE SEQUENCE [LARGE SCALE GENOMIC DNA]</scope>
    <source>
        <strain evidence="3 4">MAH-14</strain>
    </source>
</reference>
<feature type="compositionally biased region" description="Gly residues" evidence="1">
    <location>
        <begin position="64"/>
        <end position="86"/>
    </location>
</feature>
<proteinExistence type="predicted"/>
<sequence length="236" mass="23377">MLHFLPLRVVSAACLVALAACATDGVRLTSAPLHPQVLAGRGFDGHWVVDVSRSEDPDASPGTSGSGRGGGMSGGHGHGGGGMGGGGGGMGGMGGGGRHGGGGGAGAGGGNTAGGANTGGGGNGEMMRRALLLPNTLDIAIQPGHLSIAPDGHPRSVPMVTPTNNEADTTRAGWDGDDLVVIVHGDDKRGDIVQRYTIAPDHSRLVVTTEFKRRSKTVSVVREFTATAAPKLGAAP</sequence>
<evidence type="ECO:0000313" key="3">
    <source>
        <dbReference type="EMBL" id="QDE38862.1"/>
    </source>
</evidence>
<feature type="chain" id="PRO_5021235213" evidence="2">
    <location>
        <begin position="23"/>
        <end position="236"/>
    </location>
</feature>
<feature type="region of interest" description="Disordered" evidence="1">
    <location>
        <begin position="52"/>
        <end position="86"/>
    </location>
</feature>
<dbReference type="EMBL" id="CP041046">
    <property type="protein sequence ID" value="QDE38862.1"/>
    <property type="molecule type" value="Genomic_DNA"/>
</dbReference>
<dbReference type="KEGG" id="lpy:FIV34_06430"/>
<dbReference type="OrthoDB" id="5956386at2"/>
<keyword evidence="2" id="KW-0732">Signal</keyword>
<evidence type="ECO:0000256" key="1">
    <source>
        <dbReference type="SAM" id="MobiDB-lite"/>
    </source>
</evidence>
<protein>
    <submittedName>
        <fullName evidence="3">Uncharacterized protein</fullName>
    </submittedName>
</protein>
<dbReference type="AlphaFoldDB" id="A0A4Y5Z0R1"/>
<organism evidence="3 4">
    <name type="scientific">Luteibacter pinisoli</name>
    <dbReference type="NCBI Taxonomy" id="2589080"/>
    <lineage>
        <taxon>Bacteria</taxon>
        <taxon>Pseudomonadati</taxon>
        <taxon>Pseudomonadota</taxon>
        <taxon>Gammaproteobacteria</taxon>
        <taxon>Lysobacterales</taxon>
        <taxon>Rhodanobacteraceae</taxon>
        <taxon>Luteibacter</taxon>
    </lineage>
</organism>
<accession>A0A4Y5Z0R1</accession>
<feature type="signal peptide" evidence="2">
    <location>
        <begin position="1"/>
        <end position="22"/>
    </location>
</feature>
<evidence type="ECO:0000313" key="4">
    <source>
        <dbReference type="Proteomes" id="UP000316093"/>
    </source>
</evidence>
<dbReference type="RefSeq" id="WP_139980790.1">
    <property type="nucleotide sequence ID" value="NZ_CP041046.1"/>
</dbReference>
<keyword evidence="4" id="KW-1185">Reference proteome</keyword>
<name>A0A4Y5Z0R1_9GAMM</name>
<gene>
    <name evidence="3" type="ORF">FIV34_06430</name>
</gene>
<dbReference type="Proteomes" id="UP000316093">
    <property type="component" value="Chromosome"/>
</dbReference>
<evidence type="ECO:0000256" key="2">
    <source>
        <dbReference type="SAM" id="SignalP"/>
    </source>
</evidence>